<dbReference type="GO" id="GO:0003677">
    <property type="term" value="F:DNA binding"/>
    <property type="evidence" value="ECO:0007669"/>
    <property type="project" value="InterPro"/>
</dbReference>
<comment type="similarity">
    <text evidence="5">Belongs to the HrcA family.</text>
</comment>
<dbReference type="Gene3D" id="3.30.450.40">
    <property type="match status" value="1"/>
</dbReference>
<dbReference type="PIRSF" id="PIRSF005485">
    <property type="entry name" value="HrcA"/>
    <property type="match status" value="1"/>
</dbReference>
<dbReference type="GeneID" id="78373343"/>
<protein>
    <recommendedName>
        <fullName evidence="5">Heat-inducible transcription repressor HrcA</fullName>
    </recommendedName>
</protein>
<dbReference type="RefSeq" id="WP_035390292.1">
    <property type="nucleotide sequence ID" value="NZ_JQKF01000022.1"/>
</dbReference>
<dbReference type="InterPro" id="IPR029016">
    <property type="entry name" value="GAF-like_dom_sf"/>
</dbReference>
<comment type="caution">
    <text evidence="7">The sequence shown here is derived from an EMBL/GenBank/DDBJ whole genome shotgun (WGS) entry which is preliminary data.</text>
</comment>
<dbReference type="SUPFAM" id="SSF46785">
    <property type="entry name" value="Winged helix' DNA-binding domain"/>
    <property type="match status" value="1"/>
</dbReference>
<evidence type="ECO:0000256" key="5">
    <source>
        <dbReference type="HAMAP-Rule" id="MF_00081"/>
    </source>
</evidence>
<dbReference type="eggNOG" id="COG1420">
    <property type="taxonomic scope" value="Bacteria"/>
</dbReference>
<evidence type="ECO:0000259" key="6">
    <source>
        <dbReference type="Pfam" id="PF01628"/>
    </source>
</evidence>
<dbReference type="HAMAP" id="MF_00081">
    <property type="entry name" value="HrcA"/>
    <property type="match status" value="1"/>
</dbReference>
<evidence type="ECO:0000256" key="1">
    <source>
        <dbReference type="ARBA" id="ARBA00022491"/>
    </source>
</evidence>
<evidence type="ECO:0000256" key="3">
    <source>
        <dbReference type="ARBA" id="ARBA00023016"/>
    </source>
</evidence>
<keyword evidence="1 5" id="KW-0678">Repressor</keyword>
<dbReference type="STRING" id="1121877.FEAC_22920"/>
<dbReference type="Gene3D" id="1.10.10.10">
    <property type="entry name" value="Winged helix-like DNA-binding domain superfamily/Winged helix DNA-binding domain"/>
    <property type="match status" value="1"/>
</dbReference>
<keyword evidence="2 5" id="KW-0805">Transcription regulation</keyword>
<evidence type="ECO:0000313" key="7">
    <source>
        <dbReference type="EMBL" id="KJE75995.1"/>
    </source>
</evidence>
<dbReference type="InterPro" id="IPR036390">
    <property type="entry name" value="WH_DNA-bd_sf"/>
</dbReference>
<keyword evidence="3 5" id="KW-0346">Stress response</keyword>
<reference evidence="7 8" key="1">
    <citation type="submission" date="2015-01" db="EMBL/GenBank/DDBJ databases">
        <title>Draft genome of the acidophilic iron oxidizer Ferrimicrobium acidiphilum strain T23.</title>
        <authorList>
            <person name="Poehlein A."/>
            <person name="Eisen S."/>
            <person name="Schloemann M."/>
            <person name="Johnson B.D."/>
            <person name="Daniel R."/>
            <person name="Muehling M."/>
        </authorList>
    </citation>
    <scope>NUCLEOTIDE SEQUENCE [LARGE SCALE GENOMIC DNA]</scope>
    <source>
        <strain evidence="7 8">T23</strain>
    </source>
</reference>
<dbReference type="PANTHER" id="PTHR34824">
    <property type="entry name" value="HEAT-INDUCIBLE TRANSCRIPTION REPRESSOR HRCA"/>
    <property type="match status" value="1"/>
</dbReference>
<dbReference type="AlphaFoldDB" id="A0A0D8FRV1"/>
<organism evidence="7 8">
    <name type="scientific">Ferrimicrobium acidiphilum DSM 19497</name>
    <dbReference type="NCBI Taxonomy" id="1121877"/>
    <lineage>
        <taxon>Bacteria</taxon>
        <taxon>Bacillati</taxon>
        <taxon>Actinomycetota</taxon>
        <taxon>Acidimicrobiia</taxon>
        <taxon>Acidimicrobiales</taxon>
        <taxon>Acidimicrobiaceae</taxon>
        <taxon>Ferrimicrobium</taxon>
    </lineage>
</organism>
<comment type="function">
    <text evidence="5">Negative regulator of class I heat shock genes (grpE-dnaK-dnaJ and groELS operons). Prevents heat-shock induction of these operons.</text>
</comment>
<dbReference type="EMBL" id="JXUW01000024">
    <property type="protein sequence ID" value="KJE75995.1"/>
    <property type="molecule type" value="Genomic_DNA"/>
</dbReference>
<evidence type="ECO:0000256" key="2">
    <source>
        <dbReference type="ARBA" id="ARBA00023015"/>
    </source>
</evidence>
<name>A0A0D8FRV1_9ACTN</name>
<dbReference type="InterPro" id="IPR036388">
    <property type="entry name" value="WH-like_DNA-bd_sf"/>
</dbReference>
<evidence type="ECO:0000256" key="4">
    <source>
        <dbReference type="ARBA" id="ARBA00023163"/>
    </source>
</evidence>
<dbReference type="GO" id="GO:0045892">
    <property type="term" value="P:negative regulation of DNA-templated transcription"/>
    <property type="evidence" value="ECO:0007669"/>
    <property type="project" value="UniProtKB-UniRule"/>
</dbReference>
<dbReference type="SUPFAM" id="SSF55781">
    <property type="entry name" value="GAF domain-like"/>
    <property type="match status" value="1"/>
</dbReference>
<gene>
    <name evidence="5 7" type="primary">hrcA</name>
    <name evidence="7" type="ORF">FEAC_22920</name>
</gene>
<accession>A0A0D8FRV1</accession>
<dbReference type="OrthoDB" id="9783139at2"/>
<feature type="domain" description="Heat-inducible transcription repressor HrcA C-terminal" evidence="6">
    <location>
        <begin position="109"/>
        <end position="342"/>
    </location>
</feature>
<keyword evidence="8" id="KW-1185">Reference proteome</keyword>
<sequence length="358" mass="38366">MVDQSLNARKEAILLAVIVEYIRTAAPVGSQHVLESAELSLSPASVRSQMANLEKEGYLTQPHVSAGRIPSIRGYRYFVDRLLRFDPVELARIEHDVADFLRSAKGALEDVLERSLTFLSQQTNYTAVMTTWAMSTESYKAIQVVCLAPDTVLVIVVGSKGTVERTTVHPSVAVDDWLASEVGSRLSAMLVGKDMSVPIDIAKLGGDVVDESGADGGQRGSNDGDPRGSVLETLFSAVATAINDLRVREEVGLRVRELSKTAAALEQLDQVAKVLETLEHDVHVVDLIRTLIETGSMVSIGDEGGVEALNDCSLVVAPCEIDGELVGSIGLIGPTRMDYSRALAAVEALSAQVARAVR</sequence>
<dbReference type="InterPro" id="IPR002571">
    <property type="entry name" value="HrcA"/>
</dbReference>
<dbReference type="PANTHER" id="PTHR34824:SF1">
    <property type="entry name" value="HEAT-INDUCIBLE TRANSCRIPTION REPRESSOR HRCA"/>
    <property type="match status" value="1"/>
</dbReference>
<dbReference type="InterPro" id="IPR021153">
    <property type="entry name" value="HrcA_C"/>
</dbReference>
<keyword evidence="4 5" id="KW-0804">Transcription</keyword>
<dbReference type="PATRIC" id="fig|1121877.4.peg.2551"/>
<dbReference type="Proteomes" id="UP000032336">
    <property type="component" value="Unassembled WGS sequence"/>
</dbReference>
<proteinExistence type="inferred from homology"/>
<dbReference type="Pfam" id="PF01628">
    <property type="entry name" value="HrcA"/>
    <property type="match status" value="1"/>
</dbReference>
<evidence type="ECO:0000313" key="8">
    <source>
        <dbReference type="Proteomes" id="UP000032336"/>
    </source>
</evidence>